<evidence type="ECO:0000313" key="2">
    <source>
        <dbReference type="EMBL" id="ACK70921.1"/>
    </source>
</evidence>
<dbReference type="Pfam" id="PF19995">
    <property type="entry name" value="iSTAND"/>
    <property type="match status" value="1"/>
</dbReference>
<dbReference type="RefSeq" id="WP_015954525.1">
    <property type="nucleotide sequence ID" value="NC_011729.1"/>
</dbReference>
<dbReference type="AlphaFoldDB" id="B7KK36"/>
<gene>
    <name evidence="2" type="ordered locus">PCC7424_2504</name>
</gene>
<dbReference type="OrthoDB" id="9839482at2"/>
<reference evidence="3" key="1">
    <citation type="journal article" date="2011" name="MBio">
        <title>Novel metabolic attributes of the genus Cyanothece, comprising a group of unicellular nitrogen-fixing Cyanobacteria.</title>
        <authorList>
            <person name="Bandyopadhyay A."/>
            <person name="Elvitigala T."/>
            <person name="Welsh E."/>
            <person name="Stockel J."/>
            <person name="Liberton M."/>
            <person name="Min H."/>
            <person name="Sherman L.A."/>
            <person name="Pakrasi H.B."/>
        </authorList>
    </citation>
    <scope>NUCLEOTIDE SEQUENCE [LARGE SCALE GENOMIC DNA]</scope>
    <source>
        <strain evidence="3">PCC 7424</strain>
    </source>
</reference>
<dbReference type="STRING" id="65393.PCC7424_2504"/>
<accession>B7KK36</accession>
<proteinExistence type="predicted"/>
<name>B7KK36_GLOC7</name>
<feature type="domain" description="Inactive STAND" evidence="1">
    <location>
        <begin position="163"/>
        <end position="328"/>
    </location>
</feature>
<dbReference type="HOGENOM" id="CLU_660079_0_0_3"/>
<dbReference type="InterPro" id="IPR045475">
    <property type="entry name" value="iSTAND"/>
</dbReference>
<evidence type="ECO:0000313" key="3">
    <source>
        <dbReference type="Proteomes" id="UP000002384"/>
    </source>
</evidence>
<evidence type="ECO:0000259" key="1">
    <source>
        <dbReference type="Pfam" id="PF19995"/>
    </source>
</evidence>
<dbReference type="KEGG" id="cyc:PCC7424_2504"/>
<keyword evidence="3" id="KW-1185">Reference proteome</keyword>
<organism evidence="2 3">
    <name type="scientific">Gloeothece citriformis (strain PCC 7424)</name>
    <name type="common">Cyanothece sp. (strain PCC 7424)</name>
    <dbReference type="NCBI Taxonomy" id="65393"/>
    <lineage>
        <taxon>Bacteria</taxon>
        <taxon>Bacillati</taxon>
        <taxon>Cyanobacteriota</taxon>
        <taxon>Cyanophyceae</taxon>
        <taxon>Oscillatoriophycideae</taxon>
        <taxon>Chroococcales</taxon>
        <taxon>Aphanothecaceae</taxon>
        <taxon>Gloeothece</taxon>
        <taxon>Gloeothece citriformis</taxon>
    </lineage>
</organism>
<sequence>MANRKQLSWESRDRIEQQINELGGDEALSIEATKLVLRKYKKSIEQNGLSITYTQETLIKNGILDEKSLSKVLRSSIYQHCLRQQTKISYAELEELINNQDIVGKGISAGTCKRFKLGEKIDGKAFDILCETLEVNPEDVCQKKPSIRPISNQEEELNIALCRFNYQQEEMSFRQRQGSYHSLYLHKKIANEYSCHWLLKSLIINQSELCNHRIIPLYPVSITSPKNKSKSRHKYSYKEQIEQDLLNQIIKDIKKLKSQFNFKITNNSRRDEVAEALQKILQKQSIIFLVQSLDDIGIEIGKAVIEQLWNQLTPNLTSTSHHLFLCFVGATNIQSQSIGCDISFTVGNGFTRGNLNTWFNNSQNNKLFNELKTPHDITAEVNRIWQRCRKGENDLLLEEIHSSCHCQIEETLWKKI</sequence>
<dbReference type="Proteomes" id="UP000002384">
    <property type="component" value="Chromosome"/>
</dbReference>
<dbReference type="EMBL" id="CP001291">
    <property type="protein sequence ID" value="ACK70921.1"/>
    <property type="molecule type" value="Genomic_DNA"/>
</dbReference>
<dbReference type="eggNOG" id="ENOG50304CE">
    <property type="taxonomic scope" value="Bacteria"/>
</dbReference>
<protein>
    <recommendedName>
        <fullName evidence="1">Inactive STAND domain-containing protein</fullName>
    </recommendedName>
</protein>